<organism evidence="3 4">
    <name type="scientific">Chlorella sorokiniana</name>
    <name type="common">Freshwater green alga</name>
    <dbReference type="NCBI Taxonomy" id="3076"/>
    <lineage>
        <taxon>Eukaryota</taxon>
        <taxon>Viridiplantae</taxon>
        <taxon>Chlorophyta</taxon>
        <taxon>core chlorophytes</taxon>
        <taxon>Trebouxiophyceae</taxon>
        <taxon>Chlorellales</taxon>
        <taxon>Chlorellaceae</taxon>
        <taxon>Chlorella clade</taxon>
        <taxon>Chlorella</taxon>
    </lineage>
</organism>
<proteinExistence type="predicted"/>
<protein>
    <submittedName>
        <fullName evidence="3">Neurochondrin family isoform 2</fullName>
    </submittedName>
</protein>
<comment type="caution">
    <text evidence="3">The sequence shown here is derived from an EMBL/GenBank/DDBJ whole genome shotgun (WGS) entry which is preliminary data.</text>
</comment>
<evidence type="ECO:0000313" key="4">
    <source>
        <dbReference type="Proteomes" id="UP000239899"/>
    </source>
</evidence>
<keyword evidence="4" id="KW-1185">Reference proteome</keyword>
<dbReference type="PANTHER" id="PTHR13109">
    <property type="entry name" value="NEUROCHONDRIN"/>
    <property type="match status" value="1"/>
</dbReference>
<dbReference type="PANTHER" id="PTHR13109:SF7">
    <property type="entry name" value="NEUROCHONDRIN"/>
    <property type="match status" value="1"/>
</dbReference>
<reference evidence="3 4" key="1">
    <citation type="journal article" date="2018" name="Plant J.">
        <title>Genome sequences of Chlorella sorokiniana UTEX 1602 and Micractinium conductrix SAG 241.80: implications to maltose excretion by a green alga.</title>
        <authorList>
            <person name="Arriola M.B."/>
            <person name="Velmurugan N."/>
            <person name="Zhang Y."/>
            <person name="Plunkett M.H."/>
            <person name="Hondzo H."/>
            <person name="Barney B.M."/>
        </authorList>
    </citation>
    <scope>NUCLEOTIDE SEQUENCE [LARGE SCALE GENOMIC DNA]</scope>
    <source>
        <strain evidence="4">UTEX 1602</strain>
    </source>
</reference>
<dbReference type="AlphaFoldDB" id="A0A2P6TLB8"/>
<name>A0A2P6TLB8_CHLSO</name>
<feature type="compositionally biased region" description="Low complexity" evidence="2">
    <location>
        <begin position="28"/>
        <end position="45"/>
    </location>
</feature>
<feature type="region of interest" description="Disordered" evidence="2">
    <location>
        <begin position="380"/>
        <end position="409"/>
    </location>
</feature>
<dbReference type="InterPro" id="IPR008709">
    <property type="entry name" value="Neurochondrin"/>
</dbReference>
<accession>A0A2P6TLB8</accession>
<dbReference type="Pfam" id="PF05536">
    <property type="entry name" value="Neurochondrin"/>
    <property type="match status" value="2"/>
</dbReference>
<sequence>MRPGFLVPQPGAEPADRAQQPPSKQCTATAAAAAHRPAQAAAASGAPPPQRTPEQLSAGLAECLELLKGPADERRFVGLLLVTKLLPAGDDATIRAVHAAVGPTFLSRLLLPLSTRAPPLASSEAAQKAAASCALGLAVLSSFVRVPDLAVSSEVLEKLPLLLNVTQQLSLALQLMAALLADEGRRAEVQADAHTVLGQLLPALARAFGLPAQQLRSGSSRQGKAAGQQADRQLQERLLAVQLEALHVLLLLLPLPHAADLPPEQLAGTGGSAAWLAQLRQGLALLLRGRVSAVQRHSALQLAAAVVDLVGPDWLLGAGGSGGSASGSSGSSSANQKAAAAEDQAFFQLLVEITKVETSVLLHDALAPDVPVPLASAAGASAADWRPPAPRRPAGDACSSGGSEAGDGLDEVGAELAADLAEAEEGSQAADMEPLVRVLHSEEDRLQLEAQLQREQQAAQAAADAAAAAVGGSKPREQMRPGEHMKQVDEVQIPADMRWEGPTEAAGARAARVLPACFALLEACIESLAADTQRAEAMVDAGAPATAALSDAVAQRALFSLQEAVEVVLQFIEQTCEEVAEEEQQAEEVGMTAGATAALVRRSLLLAALRALARFCAEVPEAFGGRLRPLLPALLPLWADLGGTADAEGAGSPAEGAAFLLPLLLQVSEPGYGEGGEQQAREHQLWLQALGEPAVLCLLARYAQQCAAACAQVSTSAADSAADDALFYACQLLLNVTGSQQPATSMNSSSGASADARRQLAAAAAAGPLLSGLVQVAAHRGEALSSSHSSPDQVVHAARLLTTIVALASSLAAQLAADLPPGQQAQQLLPLGPLSSQLMTSLCGQLLTALHGAAALLAPEPLSHRLSAGLGVDAATLAAASSWLPLVL</sequence>
<evidence type="ECO:0000256" key="1">
    <source>
        <dbReference type="SAM" id="Coils"/>
    </source>
</evidence>
<dbReference type="EMBL" id="LHPG02000012">
    <property type="protein sequence ID" value="PRW45088.1"/>
    <property type="molecule type" value="Genomic_DNA"/>
</dbReference>
<feature type="coiled-coil region" evidence="1">
    <location>
        <begin position="438"/>
        <end position="465"/>
    </location>
</feature>
<keyword evidence="1" id="KW-0175">Coiled coil</keyword>
<dbReference type="Proteomes" id="UP000239899">
    <property type="component" value="Unassembled WGS sequence"/>
</dbReference>
<gene>
    <name evidence="3" type="ORF">C2E21_6229</name>
</gene>
<feature type="region of interest" description="Disordered" evidence="2">
    <location>
        <begin position="1"/>
        <end position="54"/>
    </location>
</feature>
<evidence type="ECO:0000256" key="2">
    <source>
        <dbReference type="SAM" id="MobiDB-lite"/>
    </source>
</evidence>
<evidence type="ECO:0000313" key="3">
    <source>
        <dbReference type="EMBL" id="PRW45088.1"/>
    </source>
</evidence>
<dbReference type="OrthoDB" id="8962942at2759"/>